<dbReference type="PANTHER" id="PTHR35372">
    <property type="entry name" value="ATP BINDING PROTEIN-RELATED"/>
    <property type="match status" value="1"/>
</dbReference>
<dbReference type="SMART" id="SM00885">
    <property type="entry name" value="D5_N"/>
    <property type="match status" value="1"/>
</dbReference>
<feature type="region of interest" description="Disordered" evidence="5">
    <location>
        <begin position="175"/>
        <end position="206"/>
    </location>
</feature>
<gene>
    <name evidence="7" type="ORF">MPEAHAMD_5347</name>
</gene>
<dbReference type="PROSITE" id="PS51206">
    <property type="entry name" value="SF3_HELICASE_1"/>
    <property type="match status" value="1"/>
</dbReference>
<dbReference type="Pfam" id="PF19263">
    <property type="entry name" value="DUF5906"/>
    <property type="match status" value="1"/>
</dbReference>
<accession>A0AA37HHA8</accession>
<proteinExistence type="predicted"/>
<feature type="domain" description="SF3 helicase" evidence="6">
    <location>
        <begin position="308"/>
        <end position="471"/>
    </location>
</feature>
<dbReference type="AlphaFoldDB" id="A0AA37HHA8"/>
<reference evidence="7" key="1">
    <citation type="journal article" date="2016" name="Front. Microbiol.">
        <title>Genome Sequence of the Piezophilic, Mesophilic Sulfate-Reducing Bacterium Desulfovibrio indicus J2T.</title>
        <authorList>
            <person name="Cao J."/>
            <person name="Maignien L."/>
            <person name="Shao Z."/>
            <person name="Alain K."/>
            <person name="Jebbar M."/>
        </authorList>
    </citation>
    <scope>NUCLEOTIDE SEQUENCE</scope>
    <source>
        <strain evidence="7">JCM 32048</strain>
    </source>
</reference>
<dbReference type="InterPro" id="IPR051620">
    <property type="entry name" value="ORF904-like_C"/>
</dbReference>
<dbReference type="InterPro" id="IPR045455">
    <property type="entry name" value="NrS-1_pol-like_helicase"/>
</dbReference>
<comment type="caution">
    <text evidence="7">The sequence shown here is derived from an EMBL/GenBank/DDBJ whole genome shotgun (WGS) entry which is preliminary data.</text>
</comment>
<dbReference type="InterPro" id="IPR014818">
    <property type="entry name" value="Phage/plasmid_primase_P4_C"/>
</dbReference>
<evidence type="ECO:0000259" key="6">
    <source>
        <dbReference type="PROSITE" id="PS51206"/>
    </source>
</evidence>
<evidence type="ECO:0000256" key="5">
    <source>
        <dbReference type="SAM" id="MobiDB-lite"/>
    </source>
</evidence>
<dbReference type="EMBL" id="BPQJ01000035">
    <property type="protein sequence ID" value="GJD65160.1"/>
    <property type="molecule type" value="Genomic_DNA"/>
</dbReference>
<feature type="compositionally biased region" description="Basic and acidic residues" evidence="5">
    <location>
        <begin position="175"/>
        <end position="188"/>
    </location>
</feature>
<evidence type="ECO:0000256" key="2">
    <source>
        <dbReference type="ARBA" id="ARBA00022801"/>
    </source>
</evidence>
<dbReference type="InterPro" id="IPR027417">
    <property type="entry name" value="P-loop_NTPase"/>
</dbReference>
<dbReference type="Gene3D" id="3.40.50.300">
    <property type="entry name" value="P-loop containing nucleotide triphosphate hydrolases"/>
    <property type="match status" value="1"/>
</dbReference>
<evidence type="ECO:0000256" key="3">
    <source>
        <dbReference type="ARBA" id="ARBA00022806"/>
    </source>
</evidence>
<organism evidence="7 8">
    <name type="scientific">Methylobacterium frigidaeris</name>
    <dbReference type="NCBI Taxonomy" id="2038277"/>
    <lineage>
        <taxon>Bacteria</taxon>
        <taxon>Pseudomonadati</taxon>
        <taxon>Pseudomonadota</taxon>
        <taxon>Alphaproteobacteria</taxon>
        <taxon>Hyphomicrobiales</taxon>
        <taxon>Methylobacteriaceae</taxon>
        <taxon>Methylobacterium</taxon>
    </lineage>
</organism>
<dbReference type="RefSeq" id="WP_099899136.1">
    <property type="nucleotide sequence ID" value="NZ_BPQJ01000035.1"/>
</dbReference>
<keyword evidence="8" id="KW-1185">Reference proteome</keyword>
<keyword evidence="2" id="KW-0378">Hydrolase</keyword>
<evidence type="ECO:0000313" key="7">
    <source>
        <dbReference type="EMBL" id="GJD65160.1"/>
    </source>
</evidence>
<reference evidence="7" key="2">
    <citation type="submission" date="2021-08" db="EMBL/GenBank/DDBJ databases">
        <authorList>
            <person name="Tani A."/>
            <person name="Ola A."/>
            <person name="Ogura Y."/>
            <person name="Katsura K."/>
            <person name="Hayashi T."/>
        </authorList>
    </citation>
    <scope>NUCLEOTIDE SEQUENCE</scope>
    <source>
        <strain evidence="7">JCM 32048</strain>
    </source>
</reference>
<evidence type="ECO:0000256" key="1">
    <source>
        <dbReference type="ARBA" id="ARBA00022741"/>
    </source>
</evidence>
<evidence type="ECO:0000313" key="8">
    <source>
        <dbReference type="Proteomes" id="UP001055286"/>
    </source>
</evidence>
<keyword evidence="1" id="KW-0547">Nucleotide-binding</keyword>
<dbReference type="GO" id="GO:0016787">
    <property type="term" value="F:hydrolase activity"/>
    <property type="evidence" value="ECO:0007669"/>
    <property type="project" value="UniProtKB-KW"/>
</dbReference>
<dbReference type="PANTHER" id="PTHR35372:SF2">
    <property type="entry name" value="SF3 HELICASE DOMAIN-CONTAINING PROTEIN"/>
    <property type="match status" value="1"/>
</dbReference>
<dbReference type="Proteomes" id="UP001055286">
    <property type="component" value="Unassembled WGS sequence"/>
</dbReference>
<dbReference type="GO" id="GO:0004386">
    <property type="term" value="F:helicase activity"/>
    <property type="evidence" value="ECO:0007669"/>
    <property type="project" value="UniProtKB-KW"/>
</dbReference>
<dbReference type="InterPro" id="IPR004968">
    <property type="entry name" value="DNA_primase/NTPase_C"/>
</dbReference>
<keyword evidence="4" id="KW-0067">ATP-binding</keyword>
<dbReference type="Pfam" id="PF08706">
    <property type="entry name" value="D5_N"/>
    <property type="match status" value="1"/>
</dbReference>
<evidence type="ECO:0000256" key="4">
    <source>
        <dbReference type="ARBA" id="ARBA00022840"/>
    </source>
</evidence>
<dbReference type="SUPFAM" id="SSF52540">
    <property type="entry name" value="P-loop containing nucleoside triphosphate hydrolases"/>
    <property type="match status" value="1"/>
</dbReference>
<sequence>MTSTPTDNSALIVGLIDGAPAGGVQPPPSPMMEEYGFDDEFPDEAPPADTDWALVERCAAEPQNDIGNSRRLRHRAGADLLHVQNIGWHVYDAQRWKEDIDDVGTRPVCHAVVEAIAYEAHVLKPTPREQEAIEAGDAAKRDVAAYERELASLKASEKDADTRRRADALRESLEEAKDAVDRGREARKAFAQRQAQRKRFANTSGNKGKLDGMLSEAIPFLSRPIGDLDADQLAYNVANGTLRFVQVEMPDPECPDPDEVRMVTQWTVERRDHAREDLISKLSDIEYDEAAESPIFDKFLATILPEAEMRAFVQRYFGYSLTALTREQCFLLFHGEGRNGKSTLVDIIGKIMGDYSTTIPIDSLVNSGAQKKGSEATPDLARLPGARLVRTAEPKEGAGFDESLIKQLTAGEPILVRRLNAEFIEVYPTFKLVISANRKPDIKGNDDGIWRRVVLVPFDVQIAKEDVDKQLGDKMWAERAGILNWLVAGAIDYLTRGQLDPPKEVIEATQEYREESDLMGMFARAALEVTKDPADVVETGHLYRVFEVFCRRTGRTPFAQNTFTRRLPKTASQHGFEKGKSSVSVCTGIRVRPEFAPPPPPLGG</sequence>
<dbReference type="InterPro" id="IPR006500">
    <property type="entry name" value="Helicase_put_C_phage/plasmid"/>
</dbReference>
<dbReference type="Pfam" id="PF03288">
    <property type="entry name" value="Pox_D5"/>
    <property type="match status" value="1"/>
</dbReference>
<dbReference type="GO" id="GO:0005524">
    <property type="term" value="F:ATP binding"/>
    <property type="evidence" value="ECO:0007669"/>
    <property type="project" value="UniProtKB-KW"/>
</dbReference>
<keyword evidence="3" id="KW-0347">Helicase</keyword>
<name>A0AA37HHA8_9HYPH</name>
<dbReference type="InterPro" id="IPR014015">
    <property type="entry name" value="Helicase_SF3_DNA-vir"/>
</dbReference>
<dbReference type="NCBIfam" id="TIGR01613">
    <property type="entry name" value="primase_Cterm"/>
    <property type="match status" value="1"/>
</dbReference>
<protein>
    <recommendedName>
        <fullName evidence="6">SF3 helicase domain-containing protein</fullName>
    </recommendedName>
</protein>